<dbReference type="GO" id="GO:0030425">
    <property type="term" value="C:dendrite"/>
    <property type="evidence" value="ECO:0007669"/>
    <property type="project" value="TreeGrafter"/>
</dbReference>
<feature type="transmembrane region" description="Helical" evidence="10">
    <location>
        <begin position="179"/>
        <end position="201"/>
    </location>
</feature>
<keyword evidence="8 9" id="KW-0807">Transducer</keyword>
<evidence type="ECO:0000256" key="6">
    <source>
        <dbReference type="ARBA" id="ARBA00023136"/>
    </source>
</evidence>
<dbReference type="Proteomes" id="UP001249851">
    <property type="component" value="Unassembled WGS sequence"/>
</dbReference>
<comment type="caution">
    <text evidence="12">The sequence shown here is derived from an EMBL/GenBank/DDBJ whole genome shotgun (WGS) entry which is preliminary data.</text>
</comment>
<protein>
    <submittedName>
        <fullName evidence="12">Adenosine receptor A2b</fullName>
    </submittedName>
</protein>
<accession>A0AAD9R5Q4</accession>
<feature type="transmembrane region" description="Helical" evidence="10">
    <location>
        <begin position="238"/>
        <end position="263"/>
    </location>
</feature>
<keyword evidence="4 10" id="KW-1133">Transmembrane helix</keyword>
<sequence length="347" mass="39484">MANDTDVMNATVMSPGSGDDKSFFHPVYDGFLIVLSVFVVAINLLVIFLFVYREYLQTKTNSLLISLAVSDLMAGFLGIPLTIVCNAVLQDGVCIASVLIYRFIAVSTIYHILIVTLERYIYVMYPMKYINIVTVPRLLMVIASVWLFSLFTSLIQFSWQNPNRFFTKRDPVVLEYSLGYNVVGALICFFLPALFMAISYVRMFLVIHRQIKEIQGLYNTRTASTANQRAPIATEARALFIFALMLTVFTLCWLSFYITGILFCFIPSSAFPTKAFMVFDFIRFTVAFVNPILYAFLKRDFSRALRSLCKRDVIQPGEQASTSSASRFRNLTINFSLSRSSDMYREG</sequence>
<dbReference type="PRINTS" id="PR00237">
    <property type="entry name" value="GPCRRHODOPSN"/>
</dbReference>
<dbReference type="PANTHER" id="PTHR24247">
    <property type="entry name" value="5-HYDROXYTRYPTAMINE RECEPTOR"/>
    <property type="match status" value="1"/>
</dbReference>
<evidence type="ECO:0000256" key="7">
    <source>
        <dbReference type="ARBA" id="ARBA00023170"/>
    </source>
</evidence>
<dbReference type="EMBL" id="JARQWQ010000002">
    <property type="protein sequence ID" value="KAK2573338.1"/>
    <property type="molecule type" value="Genomic_DNA"/>
</dbReference>
<feature type="transmembrane region" description="Helical" evidence="10">
    <location>
        <begin position="95"/>
        <end position="117"/>
    </location>
</feature>
<dbReference type="PROSITE" id="PS00237">
    <property type="entry name" value="G_PROTEIN_RECEP_F1_1"/>
    <property type="match status" value="1"/>
</dbReference>
<comment type="subcellular location">
    <subcellularLocation>
        <location evidence="1">Cell membrane</location>
        <topology evidence="1">Multi-pass membrane protein</topology>
    </subcellularLocation>
</comment>
<dbReference type="SUPFAM" id="SSF81321">
    <property type="entry name" value="Family A G protein-coupled receptor-like"/>
    <property type="match status" value="1"/>
</dbReference>
<dbReference type="AlphaFoldDB" id="A0AAD9R5Q4"/>
<dbReference type="Gene3D" id="1.20.1070.10">
    <property type="entry name" value="Rhodopsin 7-helix transmembrane proteins"/>
    <property type="match status" value="1"/>
</dbReference>
<dbReference type="GO" id="GO:0030594">
    <property type="term" value="F:neurotransmitter receptor activity"/>
    <property type="evidence" value="ECO:0007669"/>
    <property type="project" value="TreeGrafter"/>
</dbReference>
<keyword evidence="2" id="KW-1003">Cell membrane</keyword>
<keyword evidence="13" id="KW-1185">Reference proteome</keyword>
<dbReference type="InterPro" id="IPR000276">
    <property type="entry name" value="GPCR_Rhodpsn"/>
</dbReference>
<dbReference type="GO" id="GO:0045202">
    <property type="term" value="C:synapse"/>
    <property type="evidence" value="ECO:0007669"/>
    <property type="project" value="GOC"/>
</dbReference>
<evidence type="ECO:0000256" key="10">
    <source>
        <dbReference type="SAM" id="Phobius"/>
    </source>
</evidence>
<evidence type="ECO:0000256" key="5">
    <source>
        <dbReference type="ARBA" id="ARBA00023040"/>
    </source>
</evidence>
<name>A0AAD9R5Q4_ACRCE</name>
<keyword evidence="7 9" id="KW-0675">Receptor</keyword>
<evidence type="ECO:0000313" key="12">
    <source>
        <dbReference type="EMBL" id="KAK2573338.1"/>
    </source>
</evidence>
<evidence type="ECO:0000256" key="2">
    <source>
        <dbReference type="ARBA" id="ARBA00022475"/>
    </source>
</evidence>
<evidence type="ECO:0000256" key="9">
    <source>
        <dbReference type="RuleBase" id="RU000688"/>
    </source>
</evidence>
<comment type="similarity">
    <text evidence="9">Belongs to the G-protein coupled receptor 1 family.</text>
</comment>
<dbReference type="GO" id="GO:0004993">
    <property type="term" value="F:G protein-coupled serotonin receptor activity"/>
    <property type="evidence" value="ECO:0007669"/>
    <property type="project" value="TreeGrafter"/>
</dbReference>
<feature type="domain" description="G-protein coupled receptors family 1 profile" evidence="11">
    <location>
        <begin position="42"/>
        <end position="294"/>
    </location>
</feature>
<dbReference type="PROSITE" id="PS50262">
    <property type="entry name" value="G_PROTEIN_RECEP_F1_2"/>
    <property type="match status" value="1"/>
</dbReference>
<dbReference type="Pfam" id="PF00001">
    <property type="entry name" value="7tm_1"/>
    <property type="match status" value="1"/>
</dbReference>
<feature type="transmembrane region" description="Helical" evidence="10">
    <location>
        <begin position="275"/>
        <end position="297"/>
    </location>
</feature>
<feature type="transmembrane region" description="Helical" evidence="10">
    <location>
        <begin position="64"/>
        <end position="89"/>
    </location>
</feature>
<dbReference type="GO" id="GO:0007268">
    <property type="term" value="P:chemical synaptic transmission"/>
    <property type="evidence" value="ECO:0007669"/>
    <property type="project" value="TreeGrafter"/>
</dbReference>
<evidence type="ECO:0000256" key="3">
    <source>
        <dbReference type="ARBA" id="ARBA00022692"/>
    </source>
</evidence>
<organism evidence="12 13">
    <name type="scientific">Acropora cervicornis</name>
    <name type="common">Staghorn coral</name>
    <dbReference type="NCBI Taxonomy" id="6130"/>
    <lineage>
        <taxon>Eukaryota</taxon>
        <taxon>Metazoa</taxon>
        <taxon>Cnidaria</taxon>
        <taxon>Anthozoa</taxon>
        <taxon>Hexacorallia</taxon>
        <taxon>Scleractinia</taxon>
        <taxon>Astrocoeniina</taxon>
        <taxon>Acroporidae</taxon>
        <taxon>Acropora</taxon>
    </lineage>
</organism>
<keyword evidence="5 9" id="KW-0297">G-protein coupled receptor</keyword>
<dbReference type="GO" id="GO:0005886">
    <property type="term" value="C:plasma membrane"/>
    <property type="evidence" value="ECO:0007669"/>
    <property type="project" value="UniProtKB-SubCell"/>
</dbReference>
<keyword evidence="3 9" id="KW-0812">Transmembrane</keyword>
<proteinExistence type="inferred from homology"/>
<dbReference type="PANTHER" id="PTHR24247:SF202">
    <property type="entry name" value="5-HYDROXYTRYPTAMINE RECEPTOR 1"/>
    <property type="match status" value="1"/>
</dbReference>
<keyword evidence="6 10" id="KW-0472">Membrane</keyword>
<gene>
    <name evidence="12" type="ORF">P5673_000984</name>
</gene>
<reference evidence="12" key="2">
    <citation type="journal article" date="2023" name="Science">
        <title>Genomic signatures of disease resistance in endangered staghorn corals.</title>
        <authorList>
            <person name="Vollmer S.V."/>
            <person name="Selwyn J.D."/>
            <person name="Despard B.A."/>
            <person name="Roesel C.L."/>
        </authorList>
    </citation>
    <scope>NUCLEOTIDE SEQUENCE</scope>
    <source>
        <strain evidence="12">K2</strain>
    </source>
</reference>
<evidence type="ECO:0000256" key="8">
    <source>
        <dbReference type="ARBA" id="ARBA00023224"/>
    </source>
</evidence>
<reference evidence="12" key="1">
    <citation type="journal article" date="2023" name="G3 (Bethesda)">
        <title>Whole genome assembly and annotation of the endangered Caribbean coral Acropora cervicornis.</title>
        <authorList>
            <person name="Selwyn J.D."/>
            <person name="Vollmer S.V."/>
        </authorList>
    </citation>
    <scope>NUCLEOTIDE SEQUENCE</scope>
    <source>
        <strain evidence="12">K2</strain>
    </source>
</reference>
<feature type="transmembrane region" description="Helical" evidence="10">
    <location>
        <begin position="31"/>
        <end position="52"/>
    </location>
</feature>
<evidence type="ECO:0000256" key="4">
    <source>
        <dbReference type="ARBA" id="ARBA00022989"/>
    </source>
</evidence>
<feature type="transmembrane region" description="Helical" evidence="10">
    <location>
        <begin position="138"/>
        <end position="159"/>
    </location>
</feature>
<dbReference type="InterPro" id="IPR017452">
    <property type="entry name" value="GPCR_Rhodpsn_7TM"/>
</dbReference>
<evidence type="ECO:0000313" key="13">
    <source>
        <dbReference type="Proteomes" id="UP001249851"/>
    </source>
</evidence>
<evidence type="ECO:0000259" key="11">
    <source>
        <dbReference type="PROSITE" id="PS50262"/>
    </source>
</evidence>
<evidence type="ECO:0000256" key="1">
    <source>
        <dbReference type="ARBA" id="ARBA00004651"/>
    </source>
</evidence>
<dbReference type="GO" id="GO:0007187">
    <property type="term" value="P:G protein-coupled receptor signaling pathway, coupled to cyclic nucleotide second messenger"/>
    <property type="evidence" value="ECO:0007669"/>
    <property type="project" value="TreeGrafter"/>
</dbReference>